<dbReference type="SUPFAM" id="SSF50965">
    <property type="entry name" value="Galactose oxidase, central domain"/>
    <property type="match status" value="1"/>
</dbReference>
<proteinExistence type="predicted"/>
<keyword evidence="3" id="KW-1185">Reference proteome</keyword>
<dbReference type="EMBL" id="FOYQ01000001">
    <property type="protein sequence ID" value="SFR39831.1"/>
    <property type="molecule type" value="Genomic_DNA"/>
</dbReference>
<dbReference type="STRING" id="400055.SAMN04490243_1572"/>
<evidence type="ECO:0000313" key="3">
    <source>
        <dbReference type="Proteomes" id="UP000199534"/>
    </source>
</evidence>
<dbReference type="Proteomes" id="UP000199534">
    <property type="component" value="Unassembled WGS sequence"/>
</dbReference>
<dbReference type="AlphaFoldDB" id="A0A1I6GCH6"/>
<feature type="region of interest" description="Disordered" evidence="1">
    <location>
        <begin position="1"/>
        <end position="30"/>
    </location>
</feature>
<dbReference type="InterPro" id="IPR011043">
    <property type="entry name" value="Gal_Oxase/kelch_b-propeller"/>
</dbReference>
<accession>A0A1I6GCH6</accession>
<name>A0A1I6GCH6_9FLAO</name>
<organism evidence="2 3">
    <name type="scientific">Robiginitalea myxolifaciens</name>
    <dbReference type="NCBI Taxonomy" id="400055"/>
    <lineage>
        <taxon>Bacteria</taxon>
        <taxon>Pseudomonadati</taxon>
        <taxon>Bacteroidota</taxon>
        <taxon>Flavobacteriia</taxon>
        <taxon>Flavobacteriales</taxon>
        <taxon>Flavobacteriaceae</taxon>
        <taxon>Robiginitalea</taxon>
    </lineage>
</organism>
<gene>
    <name evidence="2" type="ORF">SAMN04490243_1572</name>
</gene>
<reference evidence="2 3" key="1">
    <citation type="submission" date="2016-10" db="EMBL/GenBank/DDBJ databases">
        <authorList>
            <person name="de Groot N.N."/>
        </authorList>
    </citation>
    <scope>NUCLEOTIDE SEQUENCE [LARGE SCALE GENOMIC DNA]</scope>
    <source>
        <strain evidence="2 3">DSM 21019</strain>
    </source>
</reference>
<sequence length="415" mass="45596">MACTSSDPISEMEEEEAIPTEESEPEETSQNLHWVQQGEKIWDVSVPVFGGSLDLSSSGNRLAVGSSKWNYGCSVFCKGLVRSYEFDGSSWVQYNDDMVGNYNLTTDFIGEEIALAADGQFLVVGSEPNPDSFNDYYTRVYENLNGEWVQIGSDILNQVGRGNRIAINESGTILVVSMPKNSGNDLVKIFRKNGNAWDQIGEDMSPGEYSVKVSLDAEGSLLAIGNSTGAGLIQFYSIGQDNWQPAGQISGTLDTDRLGSSMELSGDGKTLLLGGRIPTTDCTNCTGLAQPFHVVYENIGGVWQQKGQEISWLSDQEYYAQYEGVAAISRDGSRIALAYQKIRKSNVNEVEIFVHSFEFSASENAWMPLADVLTEEKPRTIWALDLNDPGDIIALGLNASYREARIFKLQEVVDQ</sequence>
<evidence type="ECO:0000256" key="1">
    <source>
        <dbReference type="SAM" id="MobiDB-lite"/>
    </source>
</evidence>
<evidence type="ECO:0000313" key="2">
    <source>
        <dbReference type="EMBL" id="SFR39831.1"/>
    </source>
</evidence>
<protein>
    <submittedName>
        <fullName evidence="2">Uncharacterized protein</fullName>
    </submittedName>
</protein>
<feature type="compositionally biased region" description="Acidic residues" evidence="1">
    <location>
        <begin position="10"/>
        <end position="27"/>
    </location>
</feature>